<reference evidence="4 7" key="2">
    <citation type="submission" date="2020-08" db="EMBL/GenBank/DDBJ databases">
        <title>Genomic Encyclopedia of Type Strains, Phase IV (KMG-IV): sequencing the most valuable type-strain genomes for metagenomic binning, comparative biology and taxonomic classification.</title>
        <authorList>
            <person name="Goeker M."/>
        </authorList>
    </citation>
    <scope>NUCLEOTIDE SEQUENCE [LARGE SCALE GENOMIC DNA]</scope>
    <source>
        <strain evidence="4 7">DSM 19331</strain>
    </source>
</reference>
<keyword evidence="6" id="KW-1185">Reference proteome</keyword>
<dbReference type="Proteomes" id="UP000545490">
    <property type="component" value="Unassembled WGS sequence"/>
</dbReference>
<dbReference type="CDD" id="cd05233">
    <property type="entry name" value="SDR_c"/>
    <property type="match status" value="1"/>
</dbReference>
<gene>
    <name evidence="5" type="ORF">EFB14_24420</name>
    <name evidence="4" type="ORF">GGQ65_004448</name>
</gene>
<organism evidence="4 7">
    <name type="scientific">Rhizobium fabae</name>
    <dbReference type="NCBI Taxonomy" id="573179"/>
    <lineage>
        <taxon>Bacteria</taxon>
        <taxon>Pseudomonadati</taxon>
        <taxon>Pseudomonadota</taxon>
        <taxon>Alphaproteobacteria</taxon>
        <taxon>Hyphomicrobiales</taxon>
        <taxon>Rhizobiaceae</taxon>
        <taxon>Rhizobium/Agrobacterium group</taxon>
        <taxon>Rhizobium</taxon>
    </lineage>
</organism>
<dbReference type="Gene3D" id="3.40.50.720">
    <property type="entry name" value="NAD(P)-binding Rossmann-like Domain"/>
    <property type="match status" value="1"/>
</dbReference>
<dbReference type="Pfam" id="PF00106">
    <property type="entry name" value="adh_short"/>
    <property type="match status" value="1"/>
</dbReference>
<keyword evidence="2" id="KW-0560">Oxidoreductase</keyword>
<dbReference type="InterPro" id="IPR036291">
    <property type="entry name" value="NAD(P)-bd_dom_sf"/>
</dbReference>
<dbReference type="PRINTS" id="PR00081">
    <property type="entry name" value="GDHRDH"/>
</dbReference>
<comment type="caution">
    <text evidence="4">The sequence shown here is derived from an EMBL/GenBank/DDBJ whole genome shotgun (WGS) entry which is preliminary data.</text>
</comment>
<dbReference type="PROSITE" id="PS00061">
    <property type="entry name" value="ADH_SHORT"/>
    <property type="match status" value="1"/>
</dbReference>
<name>A0A7W6BDU2_9HYPH</name>
<dbReference type="GO" id="GO:0050664">
    <property type="term" value="F:oxidoreductase activity, acting on NAD(P)H, oxygen as acceptor"/>
    <property type="evidence" value="ECO:0007669"/>
    <property type="project" value="TreeGrafter"/>
</dbReference>
<evidence type="ECO:0000313" key="4">
    <source>
        <dbReference type="EMBL" id="MBB3917132.1"/>
    </source>
</evidence>
<proteinExistence type="inferred from homology"/>
<dbReference type="PANTHER" id="PTHR43008">
    <property type="entry name" value="BENZIL REDUCTASE"/>
    <property type="match status" value="1"/>
</dbReference>
<dbReference type="EMBL" id="JACIDG010000012">
    <property type="protein sequence ID" value="MBB3917132.1"/>
    <property type="molecule type" value="Genomic_DNA"/>
</dbReference>
<dbReference type="Proteomes" id="UP000272004">
    <property type="component" value="Unassembled WGS sequence"/>
</dbReference>
<evidence type="ECO:0000256" key="1">
    <source>
        <dbReference type="ARBA" id="ARBA00006484"/>
    </source>
</evidence>
<reference evidence="5 6" key="1">
    <citation type="submission" date="2018-11" db="EMBL/GenBank/DDBJ databases">
        <authorList>
            <person name="Huo Y."/>
        </authorList>
    </citation>
    <scope>NUCLEOTIDE SEQUENCE [LARGE SCALE GENOMIC DNA]</scope>
    <source>
        <strain evidence="5 6">CCBAU 33202</strain>
    </source>
</reference>
<dbReference type="InterPro" id="IPR020904">
    <property type="entry name" value="Sc_DH/Rdtase_CS"/>
</dbReference>
<dbReference type="AlphaFoldDB" id="A0A7W6BDU2"/>
<dbReference type="InterPro" id="IPR002347">
    <property type="entry name" value="SDR_fam"/>
</dbReference>
<evidence type="ECO:0000313" key="7">
    <source>
        <dbReference type="Proteomes" id="UP000545490"/>
    </source>
</evidence>
<dbReference type="RefSeq" id="WP_126829193.1">
    <property type="nucleotide sequence ID" value="NZ_JACIDG010000012.1"/>
</dbReference>
<comment type="similarity">
    <text evidence="1 3">Belongs to the short-chain dehydrogenases/reductases (SDR) family.</text>
</comment>
<dbReference type="SUPFAM" id="SSF51735">
    <property type="entry name" value="NAD(P)-binding Rossmann-fold domains"/>
    <property type="match status" value="1"/>
</dbReference>
<sequence length="283" mass="30561">MSERMEGIVAPGRVAVVTGAANGIGLAIARTFAARGMRLALFDLDADALQNVASTVGVDALCVSGDVSDLSALTKLRDETLSRFGEVAVLVNNAGITQGAGPWDDPAKWRRQIEVNFGGVLAAQHLFVPYLIESSRTSAVINLGSKEGITTPPGNAAYSVAKAAVKVLTEQLAHELLKVTAGRVSAHLLVPGYTWTPMNMAFKPQGAAKPDEAWTAEQVAEYFLARLLNGDFYIICPDNAVTSQIDARRILWAADDMILNRPALSRWHPDWKEKFVAWLNYGR</sequence>
<accession>A0A7W6BDU2</accession>
<evidence type="ECO:0000313" key="6">
    <source>
        <dbReference type="Proteomes" id="UP000272004"/>
    </source>
</evidence>
<dbReference type="PRINTS" id="PR00080">
    <property type="entry name" value="SDRFAMILY"/>
</dbReference>
<dbReference type="PANTHER" id="PTHR43008:SF7">
    <property type="entry name" value="SHORT CHAIN DEHYDROGENASE_REDUCTASE (AFU_ORTHOLOGUE AFUA_2G00830)"/>
    <property type="match status" value="1"/>
</dbReference>
<evidence type="ECO:0000313" key="5">
    <source>
        <dbReference type="EMBL" id="RUM10383.1"/>
    </source>
</evidence>
<evidence type="ECO:0000256" key="3">
    <source>
        <dbReference type="RuleBase" id="RU000363"/>
    </source>
</evidence>
<protein>
    <submittedName>
        <fullName evidence="4">NAD(P)-dependent dehydrogenase (Short-subunit alcohol dehydrogenase family)</fullName>
    </submittedName>
    <submittedName>
        <fullName evidence="5">SDR family oxidoreductase</fullName>
    </submittedName>
</protein>
<dbReference type="EMBL" id="RJJU01000013">
    <property type="protein sequence ID" value="RUM10383.1"/>
    <property type="molecule type" value="Genomic_DNA"/>
</dbReference>
<evidence type="ECO:0000256" key="2">
    <source>
        <dbReference type="ARBA" id="ARBA00023002"/>
    </source>
</evidence>